<dbReference type="PANTHER" id="PTHR46252:SF3">
    <property type="entry name" value="KIELIN_CHORDIN-LIKE PROTEIN"/>
    <property type="match status" value="1"/>
</dbReference>
<dbReference type="AlphaFoldDB" id="A0AAN8KGC8"/>
<dbReference type="GO" id="GO:0045202">
    <property type="term" value="C:synapse"/>
    <property type="evidence" value="ECO:0007669"/>
    <property type="project" value="UniProtKB-SubCell"/>
</dbReference>
<accession>A0AAN8KGC8</accession>
<dbReference type="EMBL" id="JAZGQO010000001">
    <property type="protein sequence ID" value="KAK6194752.1"/>
    <property type="molecule type" value="Genomic_DNA"/>
</dbReference>
<dbReference type="InterPro" id="IPR042979">
    <property type="entry name" value="VWC2/VWC2L"/>
</dbReference>
<gene>
    <name evidence="2" type="ORF">SNE40_000319</name>
</gene>
<evidence type="ECO:0000256" key="1">
    <source>
        <dbReference type="SAM" id="SignalP"/>
    </source>
</evidence>
<keyword evidence="1" id="KW-0732">Signal</keyword>
<feature type="chain" id="PRO_5042941490" evidence="1">
    <location>
        <begin position="21"/>
        <end position="157"/>
    </location>
</feature>
<reference evidence="2 3" key="1">
    <citation type="submission" date="2024-01" db="EMBL/GenBank/DDBJ databases">
        <title>The genome of the rayed Mediterranean limpet Patella caerulea (Linnaeus, 1758).</title>
        <authorList>
            <person name="Anh-Thu Weber A."/>
            <person name="Halstead-Nussloch G."/>
        </authorList>
    </citation>
    <scope>NUCLEOTIDE SEQUENCE [LARGE SCALE GENOMIC DNA]</scope>
    <source>
        <strain evidence="2">AATW-2023a</strain>
        <tissue evidence="2">Whole specimen</tissue>
    </source>
</reference>
<proteinExistence type="predicted"/>
<comment type="caution">
    <text evidence="2">The sequence shown here is derived from an EMBL/GenBank/DDBJ whole genome shotgun (WGS) entry which is preliminary data.</text>
</comment>
<evidence type="ECO:0000313" key="2">
    <source>
        <dbReference type="EMBL" id="KAK6194752.1"/>
    </source>
</evidence>
<keyword evidence="3" id="KW-1185">Reference proteome</keyword>
<feature type="signal peptide" evidence="1">
    <location>
        <begin position="1"/>
        <end position="20"/>
    </location>
</feature>
<dbReference type="SUPFAM" id="SSF57603">
    <property type="entry name" value="FnI-like domain"/>
    <property type="match status" value="1"/>
</dbReference>
<dbReference type="Pfam" id="PF23334">
    <property type="entry name" value="VWC2L_2nd"/>
    <property type="match status" value="1"/>
</dbReference>
<dbReference type="Proteomes" id="UP001347796">
    <property type="component" value="Unassembled WGS sequence"/>
</dbReference>
<dbReference type="GO" id="GO:0030514">
    <property type="term" value="P:negative regulation of BMP signaling pathway"/>
    <property type="evidence" value="ECO:0007669"/>
    <property type="project" value="TreeGrafter"/>
</dbReference>
<evidence type="ECO:0000313" key="3">
    <source>
        <dbReference type="Proteomes" id="UP001347796"/>
    </source>
</evidence>
<organism evidence="2 3">
    <name type="scientific">Patella caerulea</name>
    <name type="common">Rayed Mediterranean limpet</name>
    <dbReference type="NCBI Taxonomy" id="87958"/>
    <lineage>
        <taxon>Eukaryota</taxon>
        <taxon>Metazoa</taxon>
        <taxon>Spiralia</taxon>
        <taxon>Lophotrochozoa</taxon>
        <taxon>Mollusca</taxon>
        <taxon>Gastropoda</taxon>
        <taxon>Patellogastropoda</taxon>
        <taxon>Patelloidea</taxon>
        <taxon>Patellidae</taxon>
        <taxon>Patella</taxon>
    </lineage>
</organism>
<dbReference type="GO" id="GO:0005615">
    <property type="term" value="C:extracellular space"/>
    <property type="evidence" value="ECO:0007669"/>
    <property type="project" value="TreeGrafter"/>
</dbReference>
<sequence>MDKVALVGFTALALLAIATGAALTTQTQHILTTAIVTGCLHDGRFYKEGEQVNKNGSPCSPCFCSYGRLINCMIIDCLKPNCVDSVRNGCCPTCPNGGNCQLPDGSILKDGDVRTLDDGRTCRCFPATGMIYGLGDPGAACTLHNKNPTTESTKNTS</sequence>
<name>A0AAN8KGC8_PATCE</name>
<dbReference type="PANTHER" id="PTHR46252">
    <property type="entry name" value="BRORIN FAMILY MEMBER"/>
    <property type="match status" value="1"/>
</dbReference>
<dbReference type="GO" id="GO:0032281">
    <property type="term" value="C:AMPA glutamate receptor complex"/>
    <property type="evidence" value="ECO:0007669"/>
    <property type="project" value="TreeGrafter"/>
</dbReference>
<protein>
    <submittedName>
        <fullName evidence="2">Uncharacterized protein</fullName>
    </submittedName>
</protein>